<gene>
    <name evidence="2" type="primary">LOC109009877</name>
</gene>
<dbReference type="AlphaFoldDB" id="A0A2I4GQA9"/>
<dbReference type="Gene3D" id="2.40.50.40">
    <property type="match status" value="1"/>
</dbReference>
<dbReference type="Gene3D" id="3.30.420.10">
    <property type="entry name" value="Ribonuclease H-like superfamily/Ribonuclease H"/>
    <property type="match status" value="1"/>
</dbReference>
<dbReference type="InterPro" id="IPR001584">
    <property type="entry name" value="Integrase_cat-core"/>
</dbReference>
<dbReference type="KEGG" id="jre:109009877"/>
<dbReference type="InterPro" id="IPR016197">
    <property type="entry name" value="Chromo-like_dom_sf"/>
</dbReference>
<proteinExistence type="predicted"/>
<dbReference type="PROSITE" id="PS50994">
    <property type="entry name" value="INTEGRASE"/>
    <property type="match status" value="1"/>
</dbReference>
<dbReference type="SUPFAM" id="SSF53098">
    <property type="entry name" value="Ribonuclease H-like"/>
    <property type="match status" value="1"/>
</dbReference>
<dbReference type="InterPro" id="IPR056924">
    <property type="entry name" value="SH3_Tf2-1"/>
</dbReference>
<sequence length="443" mass="50711">MDLITRLSSNSNLPKGFHLQQGLIIKNGRIVIVPDSPFKAKVLHFIHDDPLADHWGYLKTYQRAKRDFIWKGMKRDIKKLVRECLLCQTVKNETTAPAGLLQPLPTPQQPWADISMDFIEGLPKSNGFTIILVVVDHLTKLGHFIPLAHPYTASIVVYLFMKHVFKLRGLPKSIVSDRDPVFVSSFWKNLFTLQGSSLNYNSAYHPQNKKRVEQQFSEGDWVYLRLQPYRQASLATRRNMKLSPRFYGPFQITKRVGVVAYRLDLPTTAKIHPTFHVSCLKRKVGDTIQPLSTLPPVDTHDEILLEPEAIVERRIKRHGNQPFTEVLVKWSGLSEEDNTWESYWKLKNLYPHLVGKGRRHDRSGKPTIQTIREMIVLLERQFYKELSGANADDGGAYMISVQEAPVIYSADGLAEYLCIPKLRDAYLNMLPRESDPSGDAETP</sequence>
<dbReference type="STRING" id="51240.A0A2I4GQA9"/>
<dbReference type="InterPro" id="IPR036397">
    <property type="entry name" value="RNaseH_sf"/>
</dbReference>
<dbReference type="GO" id="GO:0015074">
    <property type="term" value="P:DNA integration"/>
    <property type="evidence" value="ECO:0007669"/>
    <property type="project" value="InterPro"/>
</dbReference>
<dbReference type="InterPro" id="IPR000953">
    <property type="entry name" value="Chromo/chromo_shadow_dom"/>
</dbReference>
<dbReference type="InterPro" id="IPR023780">
    <property type="entry name" value="Chromo_domain"/>
</dbReference>
<keyword evidence="1" id="KW-1185">Reference proteome</keyword>
<name>A0A2I4GQA9_JUGRE</name>
<dbReference type="GO" id="GO:0003676">
    <property type="term" value="F:nucleic acid binding"/>
    <property type="evidence" value="ECO:0007669"/>
    <property type="project" value="InterPro"/>
</dbReference>
<dbReference type="Pfam" id="PF17921">
    <property type="entry name" value="Integrase_H2C2"/>
    <property type="match status" value="1"/>
</dbReference>
<dbReference type="PANTHER" id="PTHR35046">
    <property type="entry name" value="ZINC KNUCKLE (CCHC-TYPE) FAMILY PROTEIN"/>
    <property type="match status" value="1"/>
</dbReference>
<dbReference type="Proteomes" id="UP000235220">
    <property type="component" value="Chromosome 4"/>
</dbReference>
<dbReference type="InterPro" id="IPR012337">
    <property type="entry name" value="RNaseH-like_sf"/>
</dbReference>
<dbReference type="SUPFAM" id="SSF54160">
    <property type="entry name" value="Chromo domain-like"/>
    <property type="match status" value="1"/>
</dbReference>
<dbReference type="PANTHER" id="PTHR35046:SF9">
    <property type="entry name" value="RNA-DIRECTED DNA POLYMERASE"/>
    <property type="match status" value="1"/>
</dbReference>
<dbReference type="OrthoDB" id="1304599at2759"/>
<dbReference type="Pfam" id="PF24626">
    <property type="entry name" value="SH3_Tf2-1"/>
    <property type="match status" value="1"/>
</dbReference>
<dbReference type="PROSITE" id="PS50013">
    <property type="entry name" value="CHROMO_2"/>
    <property type="match status" value="1"/>
</dbReference>
<organism evidence="1 2">
    <name type="scientific">Juglans regia</name>
    <name type="common">English walnut</name>
    <dbReference type="NCBI Taxonomy" id="51240"/>
    <lineage>
        <taxon>Eukaryota</taxon>
        <taxon>Viridiplantae</taxon>
        <taxon>Streptophyta</taxon>
        <taxon>Embryophyta</taxon>
        <taxon>Tracheophyta</taxon>
        <taxon>Spermatophyta</taxon>
        <taxon>Magnoliopsida</taxon>
        <taxon>eudicotyledons</taxon>
        <taxon>Gunneridae</taxon>
        <taxon>Pentapetalae</taxon>
        <taxon>rosids</taxon>
        <taxon>fabids</taxon>
        <taxon>Fagales</taxon>
        <taxon>Juglandaceae</taxon>
        <taxon>Juglans</taxon>
    </lineage>
</organism>
<evidence type="ECO:0000313" key="2">
    <source>
        <dbReference type="RefSeq" id="XP_018846069.2"/>
    </source>
</evidence>
<dbReference type="InterPro" id="IPR041588">
    <property type="entry name" value="Integrase_H2C2"/>
</dbReference>
<dbReference type="Gramene" id="Jr04_05020_p1">
    <property type="protein sequence ID" value="cds.Jr04_05020_p1"/>
    <property type="gene ID" value="Jr04_05020"/>
</dbReference>
<evidence type="ECO:0000313" key="1">
    <source>
        <dbReference type="Proteomes" id="UP000235220"/>
    </source>
</evidence>
<dbReference type="RefSeq" id="XP_018846069.2">
    <property type="nucleotide sequence ID" value="XM_018990524.2"/>
</dbReference>
<accession>A0A2I4GQA9</accession>
<reference evidence="2" key="1">
    <citation type="submission" date="2025-08" db="UniProtKB">
        <authorList>
            <consortium name="RefSeq"/>
        </authorList>
    </citation>
    <scope>IDENTIFICATION</scope>
    <source>
        <tissue evidence="2">Leaves</tissue>
    </source>
</reference>
<protein>
    <submittedName>
        <fullName evidence="2">Uncharacterized protein LOC109009877</fullName>
    </submittedName>
</protein>
<dbReference type="GeneID" id="109009877"/>
<dbReference type="Gene3D" id="1.10.340.70">
    <property type="match status" value="1"/>
</dbReference>
<dbReference type="Pfam" id="PF00385">
    <property type="entry name" value="Chromo"/>
    <property type="match status" value="1"/>
</dbReference>